<keyword evidence="9" id="KW-1185">Reference proteome</keyword>
<dbReference type="InParanoid" id="B3RPF7"/>
<dbReference type="GeneID" id="6751232"/>
<dbReference type="GO" id="GO:0005743">
    <property type="term" value="C:mitochondrial inner membrane"/>
    <property type="evidence" value="ECO:0007669"/>
    <property type="project" value="UniProtKB-ARBA"/>
</dbReference>
<dbReference type="FunFam" id="3.30.1320.10:FF:000004">
    <property type="entry name" value="28S ribosomal protein S16, mitochondrial"/>
    <property type="match status" value="1"/>
</dbReference>
<dbReference type="RefSeq" id="XP_002109460.1">
    <property type="nucleotide sequence ID" value="XM_002109424.1"/>
</dbReference>
<reference evidence="8 9" key="1">
    <citation type="journal article" date="2008" name="Nature">
        <title>The Trichoplax genome and the nature of placozoans.</title>
        <authorList>
            <person name="Srivastava M."/>
            <person name="Begovic E."/>
            <person name="Chapman J."/>
            <person name="Putnam N.H."/>
            <person name="Hellsten U."/>
            <person name="Kawashima T."/>
            <person name="Kuo A."/>
            <person name="Mitros T."/>
            <person name="Salamov A."/>
            <person name="Carpenter M.L."/>
            <person name="Signorovitch A.Y."/>
            <person name="Moreno M.A."/>
            <person name="Kamm K."/>
            <person name="Grimwood J."/>
            <person name="Schmutz J."/>
            <person name="Shapiro H."/>
            <person name="Grigoriev I.V."/>
            <person name="Buss L.W."/>
            <person name="Schierwater B."/>
            <person name="Dellaporta S.L."/>
            <person name="Rokhsar D.S."/>
        </authorList>
    </citation>
    <scope>NUCLEOTIDE SEQUENCE [LARGE SCALE GENOMIC DNA]</scope>
    <source>
        <strain evidence="8 9">Grell-BS-1999</strain>
    </source>
</reference>
<evidence type="ECO:0000256" key="1">
    <source>
        <dbReference type="ARBA" id="ARBA00004173"/>
    </source>
</evidence>
<comment type="similarity">
    <text evidence="2">Belongs to the bacterial ribosomal protein bS16 family.</text>
</comment>
<accession>B3RPF7</accession>
<dbReference type="PhylomeDB" id="B3RPF7"/>
<keyword evidence="3" id="KW-0689">Ribosomal protein</keyword>
<evidence type="ECO:0000256" key="7">
    <source>
        <dbReference type="ARBA" id="ARBA00035438"/>
    </source>
</evidence>
<dbReference type="Pfam" id="PF00886">
    <property type="entry name" value="Ribosomal_S16"/>
    <property type="match status" value="1"/>
</dbReference>
<dbReference type="OMA" id="PNDYNER"/>
<dbReference type="KEGG" id="tad:TRIADDRAFT_53518"/>
<dbReference type="GO" id="GO:0003735">
    <property type="term" value="F:structural constituent of ribosome"/>
    <property type="evidence" value="ECO:0000318"/>
    <property type="project" value="GO_Central"/>
</dbReference>
<gene>
    <name evidence="8" type="ORF">TRIADDRAFT_53518</name>
</gene>
<dbReference type="PANTHER" id="PTHR12919:SF20">
    <property type="entry name" value="SMALL RIBOSOMAL SUBUNIT PROTEIN BS16M"/>
    <property type="match status" value="1"/>
</dbReference>
<organism evidence="8 9">
    <name type="scientific">Trichoplax adhaerens</name>
    <name type="common">Trichoplax reptans</name>
    <dbReference type="NCBI Taxonomy" id="10228"/>
    <lineage>
        <taxon>Eukaryota</taxon>
        <taxon>Metazoa</taxon>
        <taxon>Placozoa</taxon>
        <taxon>Uniplacotomia</taxon>
        <taxon>Trichoplacea</taxon>
        <taxon>Trichoplacidae</taxon>
        <taxon>Trichoplax</taxon>
    </lineage>
</organism>
<dbReference type="eggNOG" id="KOG3419">
    <property type="taxonomic scope" value="Eukaryota"/>
</dbReference>
<dbReference type="GO" id="GO:0005763">
    <property type="term" value="C:mitochondrial small ribosomal subunit"/>
    <property type="evidence" value="ECO:0000318"/>
    <property type="project" value="GO_Central"/>
</dbReference>
<dbReference type="Gene3D" id="3.30.1320.10">
    <property type="match status" value="1"/>
</dbReference>
<dbReference type="PANTHER" id="PTHR12919">
    <property type="entry name" value="30S RIBOSOMAL PROTEIN S16"/>
    <property type="match status" value="1"/>
</dbReference>
<dbReference type="HAMAP" id="MF_00385">
    <property type="entry name" value="Ribosomal_bS16"/>
    <property type="match status" value="1"/>
</dbReference>
<evidence type="ECO:0000313" key="8">
    <source>
        <dbReference type="EMBL" id="EDV27626.1"/>
    </source>
</evidence>
<dbReference type="CTD" id="6751232"/>
<protein>
    <recommendedName>
        <fullName evidence="6">Small ribosomal subunit protein bS16m</fullName>
    </recommendedName>
    <alternativeName>
        <fullName evidence="7">28S ribosomal protein S16, mitochondrial</fullName>
    </alternativeName>
</protein>
<dbReference type="AlphaFoldDB" id="B3RPF7"/>
<dbReference type="EMBL" id="DS985242">
    <property type="protein sequence ID" value="EDV27626.1"/>
    <property type="molecule type" value="Genomic_DNA"/>
</dbReference>
<dbReference type="InterPro" id="IPR000307">
    <property type="entry name" value="Ribosomal_bS16"/>
</dbReference>
<evidence type="ECO:0000256" key="3">
    <source>
        <dbReference type="ARBA" id="ARBA00022980"/>
    </source>
</evidence>
<dbReference type="OrthoDB" id="407221at2759"/>
<dbReference type="STRING" id="10228.B3RPF7"/>
<proteinExistence type="inferred from homology"/>
<dbReference type="InterPro" id="IPR023803">
    <property type="entry name" value="Ribosomal_bS16_dom_sf"/>
</dbReference>
<evidence type="ECO:0000256" key="4">
    <source>
        <dbReference type="ARBA" id="ARBA00023128"/>
    </source>
</evidence>
<dbReference type="SUPFAM" id="SSF54565">
    <property type="entry name" value="Ribosomal protein S16"/>
    <property type="match status" value="1"/>
</dbReference>
<comment type="subcellular location">
    <subcellularLocation>
        <location evidence="1">Mitochondrion</location>
    </subcellularLocation>
</comment>
<evidence type="ECO:0000313" key="9">
    <source>
        <dbReference type="Proteomes" id="UP000009022"/>
    </source>
</evidence>
<evidence type="ECO:0000256" key="5">
    <source>
        <dbReference type="ARBA" id="ARBA00023274"/>
    </source>
</evidence>
<dbReference type="Proteomes" id="UP000009022">
    <property type="component" value="Unassembled WGS sequence"/>
</dbReference>
<keyword evidence="4" id="KW-0496">Mitochondrion</keyword>
<keyword evidence="5" id="KW-0687">Ribonucleoprotein</keyword>
<evidence type="ECO:0000256" key="6">
    <source>
        <dbReference type="ARBA" id="ARBA00035263"/>
    </source>
</evidence>
<evidence type="ECO:0000256" key="2">
    <source>
        <dbReference type="ARBA" id="ARBA00006668"/>
    </source>
</evidence>
<dbReference type="NCBIfam" id="TIGR00002">
    <property type="entry name" value="S16"/>
    <property type="match status" value="1"/>
</dbReference>
<dbReference type="GO" id="GO:0006412">
    <property type="term" value="P:translation"/>
    <property type="evidence" value="ECO:0007669"/>
    <property type="project" value="InterPro"/>
</dbReference>
<dbReference type="HOGENOM" id="CLU_100590_2_2_1"/>
<name>B3RPF7_TRIAD</name>
<sequence>MVVAIRLALHGCRHRPFYHIVVANKRSKRNGLPLEQVGSFDPLPNRSNEKLVALNIERIKYWLGVGAQPTKPVTALLAMAGILPIHPRIEYEATRRLKMKESNKNTEASEDTTA</sequence>